<reference evidence="2" key="1">
    <citation type="submission" date="2025-08" db="UniProtKB">
        <authorList>
            <consortium name="RefSeq"/>
        </authorList>
    </citation>
    <scope>IDENTIFICATION</scope>
    <source>
        <tissue evidence="2">Whole Larva</tissue>
    </source>
</reference>
<evidence type="ECO:0000313" key="1">
    <source>
        <dbReference type="Proteomes" id="UP000695000"/>
    </source>
</evidence>
<sequence length="216" mass="24299">MSEEGELDSTLFLGDDFIVLSETGEMTVIGKSLNDTSKRKSILDLDTRTPKRQRLETVLEESEDEDETLESRFDGLLSDDEDTIVPKTRDIGLSPIVVAASSSTSFKGSLITSTPIKKCDGCSKVPHFLDKITDYFKQITENQKQTQPEENKVENDKKVETEKVIEIPDEEDENINNKSVYHTSQQFISENIQCEFKTFKRGLRPIVIDGSNIALG</sequence>
<name>A0ABM1MR70_NICVS</name>
<dbReference type="GeneID" id="108563037"/>
<gene>
    <name evidence="2" type="primary">LOC108563037</name>
</gene>
<proteinExistence type="predicted"/>
<dbReference type="RefSeq" id="XP_017777070.1">
    <property type="nucleotide sequence ID" value="XM_017921581.1"/>
</dbReference>
<accession>A0ABM1MR70</accession>
<evidence type="ECO:0000313" key="2">
    <source>
        <dbReference type="RefSeq" id="XP_017777070.1"/>
    </source>
</evidence>
<keyword evidence="1" id="KW-1185">Reference proteome</keyword>
<organism evidence="1 2">
    <name type="scientific">Nicrophorus vespilloides</name>
    <name type="common">Boreal carrion beetle</name>
    <dbReference type="NCBI Taxonomy" id="110193"/>
    <lineage>
        <taxon>Eukaryota</taxon>
        <taxon>Metazoa</taxon>
        <taxon>Ecdysozoa</taxon>
        <taxon>Arthropoda</taxon>
        <taxon>Hexapoda</taxon>
        <taxon>Insecta</taxon>
        <taxon>Pterygota</taxon>
        <taxon>Neoptera</taxon>
        <taxon>Endopterygota</taxon>
        <taxon>Coleoptera</taxon>
        <taxon>Polyphaga</taxon>
        <taxon>Staphyliniformia</taxon>
        <taxon>Silphidae</taxon>
        <taxon>Nicrophorinae</taxon>
        <taxon>Nicrophorus</taxon>
    </lineage>
</organism>
<protein>
    <submittedName>
        <fullName evidence="2">Uncharacterized protein LOC108563037</fullName>
    </submittedName>
</protein>
<dbReference type="Proteomes" id="UP000695000">
    <property type="component" value="Unplaced"/>
</dbReference>